<protein>
    <submittedName>
        <fullName evidence="3">Leucyl aminopeptidase</fullName>
    </submittedName>
</protein>
<dbReference type="PANTHER" id="PTHR34448">
    <property type="entry name" value="AMINOPEPTIDASE"/>
    <property type="match status" value="1"/>
</dbReference>
<dbReference type="RefSeq" id="WP_154458164.1">
    <property type="nucleotide sequence ID" value="NZ_VUMV01000005.1"/>
</dbReference>
<dbReference type="GO" id="GO:0004177">
    <property type="term" value="F:aminopeptidase activity"/>
    <property type="evidence" value="ECO:0007669"/>
    <property type="project" value="UniProtKB-KW"/>
</dbReference>
<dbReference type="PANTHER" id="PTHR34448:SF3">
    <property type="entry name" value="AMINOPEPTIDASE AMPS"/>
    <property type="match status" value="1"/>
</dbReference>
<dbReference type="Pfam" id="PF02073">
    <property type="entry name" value="Peptidase_M29"/>
    <property type="match status" value="1"/>
</dbReference>
<keyword evidence="3" id="KW-0645">Protease</keyword>
<gene>
    <name evidence="3" type="ORF">FYJ60_07985</name>
</gene>
<dbReference type="AlphaFoldDB" id="A0A7X2TNH0"/>
<feature type="coiled-coil region" evidence="2">
    <location>
        <begin position="64"/>
        <end position="91"/>
    </location>
</feature>
<name>A0A7X2TNH0_9FIRM</name>
<comment type="caution">
    <text evidence="3">The sequence shown here is derived from an EMBL/GenBank/DDBJ whole genome shotgun (WGS) entry which is preliminary data.</text>
</comment>
<evidence type="ECO:0000256" key="2">
    <source>
        <dbReference type="SAM" id="Coils"/>
    </source>
</evidence>
<keyword evidence="3" id="KW-0031">Aminopeptidase</keyword>
<accession>A0A7X2TNH0</accession>
<dbReference type="Proteomes" id="UP000466864">
    <property type="component" value="Unassembled WGS sequence"/>
</dbReference>
<keyword evidence="2" id="KW-0175">Coiled coil</keyword>
<keyword evidence="4" id="KW-1185">Reference proteome</keyword>
<reference evidence="3 4" key="1">
    <citation type="submission" date="2019-08" db="EMBL/GenBank/DDBJ databases">
        <title>In-depth cultivation of the pig gut microbiome towards novel bacterial diversity and tailored functional studies.</title>
        <authorList>
            <person name="Wylensek D."/>
            <person name="Hitch T.C.A."/>
            <person name="Clavel T."/>
        </authorList>
    </citation>
    <scope>NUCLEOTIDE SEQUENCE [LARGE SCALE GENOMIC DNA]</scope>
    <source>
        <strain evidence="3 4">Oil+RF-744-WCA-WT-13</strain>
    </source>
</reference>
<dbReference type="GO" id="GO:0046872">
    <property type="term" value="F:metal ion binding"/>
    <property type="evidence" value="ECO:0007669"/>
    <property type="project" value="UniProtKB-KW"/>
</dbReference>
<dbReference type="InterPro" id="IPR000787">
    <property type="entry name" value="Peptidase_M29"/>
</dbReference>
<organism evidence="3 4">
    <name type="scientific">Bilifractor porci</name>
    <dbReference type="NCBI Taxonomy" id="2606636"/>
    <lineage>
        <taxon>Bacteria</taxon>
        <taxon>Bacillati</taxon>
        <taxon>Bacillota</taxon>
        <taxon>Clostridia</taxon>
        <taxon>Lachnospirales</taxon>
        <taxon>Lachnospiraceae</taxon>
        <taxon>Bilifractor</taxon>
    </lineage>
</organism>
<dbReference type="EMBL" id="VUMV01000005">
    <property type="protein sequence ID" value="MST82252.1"/>
    <property type="molecule type" value="Genomic_DNA"/>
</dbReference>
<proteinExistence type="predicted"/>
<dbReference type="GO" id="GO:0006508">
    <property type="term" value="P:proteolysis"/>
    <property type="evidence" value="ECO:0007669"/>
    <property type="project" value="InterPro"/>
</dbReference>
<evidence type="ECO:0000313" key="4">
    <source>
        <dbReference type="Proteomes" id="UP000466864"/>
    </source>
</evidence>
<keyword evidence="3" id="KW-0378">Hydrolase</keyword>
<evidence type="ECO:0000256" key="1">
    <source>
        <dbReference type="ARBA" id="ARBA00022723"/>
    </source>
</evidence>
<dbReference type="InterPro" id="IPR052170">
    <property type="entry name" value="M29_Exopeptidase"/>
</dbReference>
<dbReference type="SUPFAM" id="SSF144052">
    <property type="entry name" value="Thermophilic metalloprotease-like"/>
    <property type="match status" value="1"/>
</dbReference>
<keyword evidence="1" id="KW-0479">Metal-binding</keyword>
<sequence>MNAQKEVRKRGRSLSEQILTEEQQERRSLALERLKSIPEETILQEPFLEFFRREARFLLYTEEIRETLKKEKTAETELRVLEDRNQRLYGELLPEHYGSCWGNPDYAAGQAGVKMGRLLSFLYAELRGMIPCAYEDRQWDMLVMTELFLEIYGLFVSAAADRQIPEEGSVQDALYWYVMDYSREMMDQRNREALDPDESFIRDLVMQSDLTDIRYLYRFGEYVSENEKQLAAFLNTLSQEEIDAIANTWTEGYRIGFEVQRKEIRKKKTVNVRYSLGFERIVRAAVLRFRSMGLESVIYRAAFHSVNKRSHLRIGFLGPLPNPQFEYDHRNDAAIYTDERFITRKLQNLQSSYESRKAEAAVHGGPACMDTFGELPFTPEAKESCCRLSAAQQALQVRYQNESGQIVNRYIRGDERSFTIIAYPVPEIGSSFPEIFRETEKINNLDYRKYQKIQQKLIDVLDQGVCVHIQGRKGNRTDLTVALHPLENPETQTKFENCVADVNIPVGEVFTSPVLKGTNGVLHVSRVYLEDFQFRDLCITVRDGMTADYSCANFEKEEDNRRFIEENILYHHPALPMGEFAVGTNTTAYRMAARFHIADKLPILIAEKMGPHFAFGDTCYSWQEEVPVYNPDGREMIARDNEKSLLRKTDPGKAYFGCHTDITIPYEELGHIRVIRPDGSMIPIIEEGYFVLPGTEELNEPLKGLI</sequence>
<evidence type="ECO:0000313" key="3">
    <source>
        <dbReference type="EMBL" id="MST82252.1"/>
    </source>
</evidence>